<dbReference type="Proteomes" id="UP000199754">
    <property type="component" value="Plasmid pSMR1-1"/>
</dbReference>
<dbReference type="InterPro" id="IPR016084">
    <property type="entry name" value="Haem_Oase-like_multi-hlx"/>
</dbReference>
<keyword evidence="3" id="KW-1185">Reference proteome</keyword>
<evidence type="ECO:0000313" key="3">
    <source>
        <dbReference type="Proteomes" id="UP000199754"/>
    </source>
</evidence>
<dbReference type="SUPFAM" id="SSF48613">
    <property type="entry name" value="Heme oxygenase-like"/>
    <property type="match status" value="1"/>
</dbReference>
<sequence>MTAPDYGKTFALWRAGAAGVWADYTRHAFVQGLSDGTLPRAAFLRYLVQDYVFLVHFSRAWSLGVIKSETLGEMKVCAGTVDALVNHEMSLHVQTCAAAGIDEHALFTAPEAVENLAYTRYVMDAGAQGDFLDLMAALAPCVMGYGEIGLRLAQERAADTPYADWIDTYADAGYQQVCTTVGTMIDTAVARRVGDLASAPRRQAIQDRFTKATTLEVGFWQMGLTGP</sequence>
<evidence type="ECO:0000259" key="1">
    <source>
        <dbReference type="Pfam" id="PF03070"/>
    </source>
</evidence>
<dbReference type="GO" id="GO:0050334">
    <property type="term" value="F:thiaminase activity"/>
    <property type="evidence" value="ECO:0007669"/>
    <property type="project" value="UniProtKB-EC"/>
</dbReference>
<dbReference type="GO" id="GO:0005829">
    <property type="term" value="C:cytosol"/>
    <property type="evidence" value="ECO:0007669"/>
    <property type="project" value="TreeGrafter"/>
</dbReference>
<dbReference type="PANTHER" id="PTHR43198:SF2">
    <property type="entry name" value="SI:CH1073-67J19.1-RELATED"/>
    <property type="match status" value="1"/>
</dbReference>
<dbReference type="InterPro" id="IPR004305">
    <property type="entry name" value="Thiaminase-2/PQQC"/>
</dbReference>
<keyword evidence="2" id="KW-0614">Plasmid</keyword>
<dbReference type="EC" id="3.5.99.2" evidence="2"/>
<proteinExistence type="predicted"/>
<dbReference type="AlphaFoldDB" id="A0A221K6N7"/>
<dbReference type="Pfam" id="PF03070">
    <property type="entry name" value="TENA_THI-4"/>
    <property type="match status" value="1"/>
</dbReference>
<evidence type="ECO:0000313" key="2">
    <source>
        <dbReference type="EMBL" id="ASM74661.1"/>
    </source>
</evidence>
<dbReference type="PANTHER" id="PTHR43198">
    <property type="entry name" value="BIFUNCTIONAL TH2 PROTEIN"/>
    <property type="match status" value="1"/>
</dbReference>
<dbReference type="KEGG" id="spse:SULPSESMR1_04966"/>
<reference evidence="2 3" key="1">
    <citation type="submission" date="2017-07" db="EMBL/GenBank/DDBJ databases">
        <title>Genome Sequence of Sulfitobacter pseudonitzschiae Strain SMR1 Isolated from a culture of the Diatom Skeletonema marinoi.</title>
        <authorList>
            <person name="Topel M."/>
            <person name="Pinder M.I.M."/>
            <person name="Johansson O.N."/>
            <person name="Kourtchenko O."/>
            <person name="Godhe A."/>
            <person name="Clarke A.K."/>
        </authorList>
    </citation>
    <scope>NUCLEOTIDE SEQUENCE [LARGE SCALE GENOMIC DNA]</scope>
    <source>
        <strain evidence="2 3">SMR1</strain>
        <plasmid evidence="2 3">pSMR1-1</plasmid>
    </source>
</reference>
<dbReference type="Gene3D" id="1.20.910.10">
    <property type="entry name" value="Heme oxygenase-like"/>
    <property type="match status" value="1"/>
</dbReference>
<keyword evidence="2" id="KW-0378">Hydrolase</keyword>
<feature type="domain" description="Thiaminase-2/PQQC" evidence="1">
    <location>
        <begin position="18"/>
        <end position="224"/>
    </location>
</feature>
<dbReference type="RefSeq" id="WP_089422684.1">
    <property type="nucleotide sequence ID" value="NZ_CP022416.1"/>
</dbReference>
<geneLocation type="plasmid" evidence="2 3">
    <name>pSMR1-1</name>
</geneLocation>
<dbReference type="OrthoDB" id="34166at2"/>
<dbReference type="InterPro" id="IPR050967">
    <property type="entry name" value="Thiamine_Salvage_TenA"/>
</dbReference>
<protein>
    <submittedName>
        <fullName evidence="2">Aminopyrimidine aminohydrolase</fullName>
        <ecNumber evidence="2">3.5.99.2</ecNumber>
    </submittedName>
</protein>
<accession>A0A221K6N7</accession>
<gene>
    <name evidence="2" type="primary">tenA</name>
    <name evidence="2" type="ORF">SULPSESMR1_04966</name>
</gene>
<dbReference type="CDD" id="cd19367">
    <property type="entry name" value="TenA_C_ScTHI20-like"/>
    <property type="match status" value="1"/>
</dbReference>
<organism evidence="2 3">
    <name type="scientific">Pseudosulfitobacter pseudonitzschiae</name>
    <dbReference type="NCBI Taxonomy" id="1402135"/>
    <lineage>
        <taxon>Bacteria</taxon>
        <taxon>Pseudomonadati</taxon>
        <taxon>Pseudomonadota</taxon>
        <taxon>Alphaproteobacteria</taxon>
        <taxon>Rhodobacterales</taxon>
        <taxon>Roseobacteraceae</taxon>
        <taxon>Pseudosulfitobacter</taxon>
    </lineage>
</organism>
<dbReference type="EMBL" id="CP022416">
    <property type="protein sequence ID" value="ASM74661.1"/>
    <property type="molecule type" value="Genomic_DNA"/>
</dbReference>
<name>A0A221K6N7_9RHOB</name>